<accession>A0A9P5NGF8</accession>
<dbReference type="OrthoDB" id="3184970at2759"/>
<sequence length="114" mass="13103">ESLKVLEVIFQFVYPKRHPKLQGLDFATLMEVAEAVEKYQVFSAMNICKMHLSNFLPKHTGEVFVHAMEHDYPELLDKTAIILSHSPLLGTLKTLPLHYILPWASNHCVTIYLI</sequence>
<evidence type="ECO:0000313" key="2">
    <source>
        <dbReference type="Proteomes" id="UP000724874"/>
    </source>
</evidence>
<feature type="non-terminal residue" evidence="1">
    <location>
        <position position="1"/>
    </location>
</feature>
<dbReference type="EMBL" id="JADNYJ010000094">
    <property type="protein sequence ID" value="KAF8886681.1"/>
    <property type="molecule type" value="Genomic_DNA"/>
</dbReference>
<evidence type="ECO:0000313" key="1">
    <source>
        <dbReference type="EMBL" id="KAF8886681.1"/>
    </source>
</evidence>
<reference evidence="1" key="1">
    <citation type="submission" date="2020-11" db="EMBL/GenBank/DDBJ databases">
        <authorList>
            <consortium name="DOE Joint Genome Institute"/>
            <person name="Ahrendt S."/>
            <person name="Riley R."/>
            <person name="Andreopoulos W."/>
            <person name="LaButti K."/>
            <person name="Pangilinan J."/>
            <person name="Ruiz-duenas F.J."/>
            <person name="Barrasa J.M."/>
            <person name="Sanchez-Garcia M."/>
            <person name="Camarero S."/>
            <person name="Miyauchi S."/>
            <person name="Serrano A."/>
            <person name="Linde D."/>
            <person name="Babiker R."/>
            <person name="Drula E."/>
            <person name="Ayuso-Fernandez I."/>
            <person name="Pacheco R."/>
            <person name="Padilla G."/>
            <person name="Ferreira P."/>
            <person name="Barriuso J."/>
            <person name="Kellner H."/>
            <person name="Castanera R."/>
            <person name="Alfaro M."/>
            <person name="Ramirez L."/>
            <person name="Pisabarro A.G."/>
            <person name="Kuo A."/>
            <person name="Tritt A."/>
            <person name="Lipzen A."/>
            <person name="He G."/>
            <person name="Yan M."/>
            <person name="Ng V."/>
            <person name="Cullen D."/>
            <person name="Martin F."/>
            <person name="Rosso M.-N."/>
            <person name="Henrissat B."/>
            <person name="Hibbett D."/>
            <person name="Martinez A.T."/>
            <person name="Grigoriev I.V."/>
        </authorList>
    </citation>
    <scope>NUCLEOTIDE SEQUENCE</scope>
    <source>
        <strain evidence="1">AH 44721</strain>
    </source>
</reference>
<dbReference type="Proteomes" id="UP000724874">
    <property type="component" value="Unassembled WGS sequence"/>
</dbReference>
<dbReference type="AlphaFoldDB" id="A0A9P5NGF8"/>
<gene>
    <name evidence="1" type="ORF">CPB84DRAFT_1684917</name>
</gene>
<keyword evidence="2" id="KW-1185">Reference proteome</keyword>
<organism evidence="1 2">
    <name type="scientific">Gymnopilus junonius</name>
    <name type="common">Spectacular rustgill mushroom</name>
    <name type="synonym">Gymnopilus spectabilis subsp. junonius</name>
    <dbReference type="NCBI Taxonomy" id="109634"/>
    <lineage>
        <taxon>Eukaryota</taxon>
        <taxon>Fungi</taxon>
        <taxon>Dikarya</taxon>
        <taxon>Basidiomycota</taxon>
        <taxon>Agaricomycotina</taxon>
        <taxon>Agaricomycetes</taxon>
        <taxon>Agaricomycetidae</taxon>
        <taxon>Agaricales</taxon>
        <taxon>Agaricineae</taxon>
        <taxon>Hymenogastraceae</taxon>
        <taxon>Gymnopilus</taxon>
    </lineage>
</organism>
<name>A0A9P5NGF8_GYMJU</name>
<proteinExistence type="predicted"/>
<evidence type="ECO:0008006" key="3">
    <source>
        <dbReference type="Google" id="ProtNLM"/>
    </source>
</evidence>
<comment type="caution">
    <text evidence="1">The sequence shown here is derived from an EMBL/GenBank/DDBJ whole genome shotgun (WGS) entry which is preliminary data.</text>
</comment>
<protein>
    <recommendedName>
        <fullName evidence="3">BTB domain-containing protein</fullName>
    </recommendedName>
</protein>